<accession>A0A482GDX9</accession>
<organism evidence="1 2">
    <name type="scientific">Escherichia phage vB_EcoM_Goslar</name>
    <dbReference type="NCBI Taxonomy" id="2502409"/>
    <lineage>
        <taxon>Viruses</taxon>
        <taxon>Duplodnaviria</taxon>
        <taxon>Heunggongvirae</taxon>
        <taxon>Uroviricota</taxon>
        <taxon>Caudoviricetes</taxon>
        <taxon>Chimalliviridae</taxon>
        <taxon>Goslarvirus</taxon>
        <taxon>Goslarvirus goslar</taxon>
    </lineage>
</organism>
<evidence type="ECO:0000313" key="1">
    <source>
        <dbReference type="EMBL" id="QBO63991.1"/>
    </source>
</evidence>
<gene>
    <name evidence="1" type="ORF">Goslar_00199</name>
</gene>
<reference evidence="1 2" key="1">
    <citation type="submission" date="2018-12" db="EMBL/GenBank/DDBJ databases">
        <title>Still something new to discover - new insights into E. coli phage diversity and taxonomy.</title>
        <authorList>
            <person name="Korf I.H.E."/>
            <person name="Adriaennsens E."/>
            <person name="Dreiseikelmann B."/>
            <person name="Kropinski A."/>
            <person name="Nimtz M."/>
            <person name="Meier-Kolthoff J.P."/>
            <person name="Rohde M."/>
            <person name="van Raaij M."/>
            <person name="Wittmann J."/>
        </authorList>
    </citation>
    <scope>NUCLEOTIDE SEQUENCE [LARGE SCALE GENOMIC DNA]</scope>
</reference>
<dbReference type="EMBL" id="MK327938">
    <property type="protein sequence ID" value="QBO63991.1"/>
    <property type="molecule type" value="Genomic_DNA"/>
</dbReference>
<name>A0A482GDX9_BPGOS</name>
<organismHost>
    <name type="scientific">Escherichia coli</name>
    <dbReference type="NCBI Taxonomy" id="562"/>
</organismHost>
<keyword evidence="2" id="KW-1185">Reference proteome</keyword>
<proteinExistence type="predicted"/>
<dbReference type="Proteomes" id="UP000294673">
    <property type="component" value="Segment"/>
</dbReference>
<evidence type="ECO:0000313" key="2">
    <source>
        <dbReference type="Proteomes" id="UP000294673"/>
    </source>
</evidence>
<sequence length="106" mass="13082">MGKWWEKIRKRFNDWNQERQDRKDIEVMRGYPAYTNTYLTLYYNRSKKEWTFEWDDLFANPRPTHWPFHDCVMVVPPDTRATEDEIKRAWDVLDERGIGGIRRGRK</sequence>
<protein>
    <submittedName>
        <fullName evidence="1">Uncharacterized protein</fullName>
    </submittedName>
</protein>